<reference evidence="3" key="1">
    <citation type="journal article" date="2014" name="Nat. Genet.">
        <title>A reference genome for common bean and genome-wide analysis of dual domestications.</title>
        <authorList>
            <person name="Schmutz J."/>
            <person name="McClean P.E."/>
            <person name="Mamidi S."/>
            <person name="Wu G.A."/>
            <person name="Cannon S.B."/>
            <person name="Grimwood J."/>
            <person name="Jenkins J."/>
            <person name="Shu S."/>
            <person name="Song Q."/>
            <person name="Chavarro C."/>
            <person name="Torres-Torres M."/>
            <person name="Geffroy V."/>
            <person name="Moghaddam S.M."/>
            <person name="Gao D."/>
            <person name="Abernathy B."/>
            <person name="Barry K."/>
            <person name="Blair M."/>
            <person name="Brick M.A."/>
            <person name="Chovatia M."/>
            <person name="Gepts P."/>
            <person name="Goodstein D.M."/>
            <person name="Gonzales M."/>
            <person name="Hellsten U."/>
            <person name="Hyten D.L."/>
            <person name="Jia G."/>
            <person name="Kelly J.D."/>
            <person name="Kudrna D."/>
            <person name="Lee R."/>
            <person name="Richard M.M."/>
            <person name="Miklas P.N."/>
            <person name="Osorno J.M."/>
            <person name="Rodrigues J."/>
            <person name="Thareau V."/>
            <person name="Urrea C.A."/>
            <person name="Wang M."/>
            <person name="Yu Y."/>
            <person name="Zhang M."/>
            <person name="Wing R.A."/>
            <person name="Cregan P.B."/>
            <person name="Rokhsar D.S."/>
            <person name="Jackson S.A."/>
        </authorList>
    </citation>
    <scope>NUCLEOTIDE SEQUENCE [LARGE SCALE GENOMIC DNA]</scope>
    <source>
        <strain evidence="3">cv. G19833</strain>
    </source>
</reference>
<feature type="compositionally biased region" description="Basic and acidic residues" evidence="1">
    <location>
        <begin position="12"/>
        <end position="25"/>
    </location>
</feature>
<gene>
    <name evidence="2" type="ORF">PHAVU_009G126900g</name>
</gene>
<dbReference type="Proteomes" id="UP000000226">
    <property type="component" value="Chromosome 9"/>
</dbReference>
<name>V7AVU1_PHAVU</name>
<dbReference type="Gramene" id="ESW09430">
    <property type="protein sequence ID" value="ESW09430"/>
    <property type="gene ID" value="PHAVU_009G126900g"/>
</dbReference>
<accession>V7AVU1</accession>
<protein>
    <submittedName>
        <fullName evidence="2">Uncharacterized protein</fullName>
    </submittedName>
</protein>
<keyword evidence="3" id="KW-1185">Reference proteome</keyword>
<evidence type="ECO:0000256" key="1">
    <source>
        <dbReference type="SAM" id="MobiDB-lite"/>
    </source>
</evidence>
<proteinExistence type="predicted"/>
<sequence length="81" mass="8671">MTITAVYTPSLRGDDSGGGKAEHSGGKHGAWWRATVEGKRSAVEGSGGGKAKRGGRAIIETRKRTVVRKHTRTLNNEPIEE</sequence>
<organism evidence="2 3">
    <name type="scientific">Phaseolus vulgaris</name>
    <name type="common">Kidney bean</name>
    <name type="synonym">French bean</name>
    <dbReference type="NCBI Taxonomy" id="3885"/>
    <lineage>
        <taxon>Eukaryota</taxon>
        <taxon>Viridiplantae</taxon>
        <taxon>Streptophyta</taxon>
        <taxon>Embryophyta</taxon>
        <taxon>Tracheophyta</taxon>
        <taxon>Spermatophyta</taxon>
        <taxon>Magnoliopsida</taxon>
        <taxon>eudicotyledons</taxon>
        <taxon>Gunneridae</taxon>
        <taxon>Pentapetalae</taxon>
        <taxon>rosids</taxon>
        <taxon>fabids</taxon>
        <taxon>Fabales</taxon>
        <taxon>Fabaceae</taxon>
        <taxon>Papilionoideae</taxon>
        <taxon>50 kb inversion clade</taxon>
        <taxon>NPAAA clade</taxon>
        <taxon>indigoferoid/millettioid clade</taxon>
        <taxon>Phaseoleae</taxon>
        <taxon>Phaseolus</taxon>
    </lineage>
</organism>
<evidence type="ECO:0000313" key="2">
    <source>
        <dbReference type="EMBL" id="ESW09430.1"/>
    </source>
</evidence>
<evidence type="ECO:0000313" key="3">
    <source>
        <dbReference type="Proteomes" id="UP000000226"/>
    </source>
</evidence>
<dbReference type="EMBL" id="CM002296">
    <property type="protein sequence ID" value="ESW09430.1"/>
    <property type="molecule type" value="Genomic_DNA"/>
</dbReference>
<dbReference type="AlphaFoldDB" id="V7AVU1"/>
<feature type="region of interest" description="Disordered" evidence="1">
    <location>
        <begin position="1"/>
        <end position="29"/>
    </location>
</feature>